<dbReference type="InterPro" id="IPR009077">
    <property type="entry name" value="Proteasome_activ_PA28"/>
</dbReference>
<dbReference type="PANTHER" id="PTHR10660">
    <property type="entry name" value="PROTEASOME REGULATOR PA28"/>
    <property type="match status" value="1"/>
</dbReference>
<dbReference type="GeneID" id="25914476"/>
<keyword evidence="5" id="KW-1185">Reference proteome</keyword>
<comment type="similarity">
    <text evidence="1">Belongs to the PA28 family.</text>
</comment>
<dbReference type="InterPro" id="IPR036997">
    <property type="entry name" value="PA28_C_sf"/>
</dbReference>
<dbReference type="AlphaFoldDB" id="A0A0L0F9T3"/>
<dbReference type="GO" id="GO:0005737">
    <property type="term" value="C:cytoplasm"/>
    <property type="evidence" value="ECO:0007669"/>
    <property type="project" value="TreeGrafter"/>
</dbReference>
<dbReference type="EMBL" id="KQ245576">
    <property type="protein sequence ID" value="KNC73470.1"/>
    <property type="molecule type" value="Genomic_DNA"/>
</dbReference>
<dbReference type="STRING" id="667725.A0A0L0F9T3"/>
<keyword evidence="2" id="KW-0647">Proteasome</keyword>
<gene>
    <name evidence="4" type="ORF">SARC_13972</name>
</gene>
<dbReference type="GO" id="GO:2000045">
    <property type="term" value="P:regulation of G1/S transition of mitotic cell cycle"/>
    <property type="evidence" value="ECO:0007669"/>
    <property type="project" value="TreeGrafter"/>
</dbReference>
<dbReference type="Pfam" id="PF02252">
    <property type="entry name" value="PA28_C"/>
    <property type="match status" value="1"/>
</dbReference>
<evidence type="ECO:0000259" key="3">
    <source>
        <dbReference type="Pfam" id="PF02252"/>
    </source>
</evidence>
<reference evidence="4 5" key="1">
    <citation type="submission" date="2011-02" db="EMBL/GenBank/DDBJ databases">
        <title>The Genome Sequence of Sphaeroforma arctica JP610.</title>
        <authorList>
            <consortium name="The Broad Institute Genome Sequencing Platform"/>
            <person name="Russ C."/>
            <person name="Cuomo C."/>
            <person name="Young S.K."/>
            <person name="Zeng Q."/>
            <person name="Gargeya S."/>
            <person name="Alvarado L."/>
            <person name="Berlin A."/>
            <person name="Chapman S.B."/>
            <person name="Chen Z."/>
            <person name="Freedman E."/>
            <person name="Gellesch M."/>
            <person name="Goldberg J."/>
            <person name="Griggs A."/>
            <person name="Gujja S."/>
            <person name="Heilman E."/>
            <person name="Heiman D."/>
            <person name="Howarth C."/>
            <person name="Mehta T."/>
            <person name="Neiman D."/>
            <person name="Pearson M."/>
            <person name="Roberts A."/>
            <person name="Saif S."/>
            <person name="Shea T."/>
            <person name="Shenoy N."/>
            <person name="Sisk P."/>
            <person name="Stolte C."/>
            <person name="Sykes S."/>
            <person name="White J."/>
            <person name="Yandava C."/>
            <person name="Burger G."/>
            <person name="Gray M.W."/>
            <person name="Holland P.W.H."/>
            <person name="King N."/>
            <person name="Lang F.B.F."/>
            <person name="Roger A.J."/>
            <person name="Ruiz-Trillo I."/>
            <person name="Haas B."/>
            <person name="Nusbaum C."/>
            <person name="Birren B."/>
        </authorList>
    </citation>
    <scope>NUCLEOTIDE SEQUENCE [LARGE SCALE GENOMIC DNA]</scope>
    <source>
        <strain evidence="4 5">JP610</strain>
    </source>
</reference>
<feature type="domain" description="Proteasome activator PA28 C-terminal" evidence="3">
    <location>
        <begin position="1"/>
        <end position="62"/>
    </location>
</feature>
<name>A0A0L0F9T3_9EUKA</name>
<feature type="non-terminal residue" evidence="4">
    <location>
        <position position="1"/>
    </location>
</feature>
<sequence>EETVNELSRAEDSGFTVLESITKYFVMRAKLASKVLKYPSIKDYRLSVNELDEKEYINLRLCSQ</sequence>
<dbReference type="PANTHER" id="PTHR10660:SF2">
    <property type="entry name" value="LD45860P"/>
    <property type="match status" value="1"/>
</dbReference>
<dbReference type="Proteomes" id="UP000054560">
    <property type="component" value="Unassembled WGS sequence"/>
</dbReference>
<dbReference type="GO" id="GO:0061133">
    <property type="term" value="F:endopeptidase activator activity"/>
    <property type="evidence" value="ECO:0007669"/>
    <property type="project" value="TreeGrafter"/>
</dbReference>
<dbReference type="RefSeq" id="XP_014147372.1">
    <property type="nucleotide sequence ID" value="XM_014291897.1"/>
</dbReference>
<dbReference type="eggNOG" id="KOG4470">
    <property type="taxonomic scope" value="Eukaryota"/>
</dbReference>
<evidence type="ECO:0000313" key="4">
    <source>
        <dbReference type="EMBL" id="KNC73470.1"/>
    </source>
</evidence>
<dbReference type="GO" id="GO:0008537">
    <property type="term" value="C:proteasome activator complex"/>
    <property type="evidence" value="ECO:0007669"/>
    <property type="project" value="InterPro"/>
</dbReference>
<evidence type="ECO:0000256" key="1">
    <source>
        <dbReference type="ARBA" id="ARBA00005883"/>
    </source>
</evidence>
<organism evidence="4 5">
    <name type="scientific">Sphaeroforma arctica JP610</name>
    <dbReference type="NCBI Taxonomy" id="667725"/>
    <lineage>
        <taxon>Eukaryota</taxon>
        <taxon>Ichthyosporea</taxon>
        <taxon>Ichthyophonida</taxon>
        <taxon>Sphaeroforma</taxon>
    </lineage>
</organism>
<dbReference type="InterPro" id="IPR003186">
    <property type="entry name" value="PA28_C"/>
</dbReference>
<feature type="non-terminal residue" evidence="4">
    <location>
        <position position="64"/>
    </location>
</feature>
<accession>A0A0L0F9T3</accession>
<dbReference type="Gene3D" id="1.20.120.180">
    <property type="entry name" value="Proteasome activator pa28, C-terminal domain"/>
    <property type="match status" value="1"/>
</dbReference>
<dbReference type="GO" id="GO:0061136">
    <property type="term" value="P:regulation of proteasomal protein catabolic process"/>
    <property type="evidence" value="ECO:0007669"/>
    <property type="project" value="TreeGrafter"/>
</dbReference>
<dbReference type="GO" id="GO:0005654">
    <property type="term" value="C:nucleoplasm"/>
    <property type="evidence" value="ECO:0007669"/>
    <property type="project" value="TreeGrafter"/>
</dbReference>
<dbReference type="SUPFAM" id="SSF47216">
    <property type="entry name" value="Proteasome activator"/>
    <property type="match status" value="1"/>
</dbReference>
<dbReference type="OrthoDB" id="6591885at2759"/>
<protein>
    <recommendedName>
        <fullName evidence="3">Proteasome activator PA28 C-terminal domain-containing protein</fullName>
    </recommendedName>
</protein>
<proteinExistence type="inferred from homology"/>
<evidence type="ECO:0000256" key="2">
    <source>
        <dbReference type="ARBA" id="ARBA00022942"/>
    </source>
</evidence>
<evidence type="ECO:0000313" key="5">
    <source>
        <dbReference type="Proteomes" id="UP000054560"/>
    </source>
</evidence>
<dbReference type="InterPro" id="IPR036252">
    <property type="entry name" value="Proteasome_activ_sf"/>
</dbReference>